<dbReference type="RefSeq" id="WP_310303623.1">
    <property type="nucleotide sequence ID" value="NZ_BAAAPS010000003.1"/>
</dbReference>
<dbReference type="InterPro" id="IPR009057">
    <property type="entry name" value="Homeodomain-like_sf"/>
</dbReference>
<reference evidence="4 5" key="1">
    <citation type="submission" date="2023-07" db="EMBL/GenBank/DDBJ databases">
        <title>Sequencing the genomes of 1000 actinobacteria strains.</title>
        <authorList>
            <person name="Klenk H.-P."/>
        </authorList>
    </citation>
    <scope>NUCLEOTIDE SEQUENCE [LARGE SCALE GENOMIC DNA]</scope>
    <source>
        <strain evidence="4 5">DSM 19426</strain>
    </source>
</reference>
<dbReference type="InterPro" id="IPR036271">
    <property type="entry name" value="Tet_transcr_reg_TetR-rel_C_sf"/>
</dbReference>
<evidence type="ECO:0000256" key="1">
    <source>
        <dbReference type="ARBA" id="ARBA00023015"/>
    </source>
</evidence>
<evidence type="ECO:0000313" key="5">
    <source>
        <dbReference type="Proteomes" id="UP001183648"/>
    </source>
</evidence>
<keyword evidence="2" id="KW-0804">Transcription</keyword>
<protein>
    <submittedName>
        <fullName evidence="4">AcrR family transcriptional regulator</fullName>
    </submittedName>
</protein>
<proteinExistence type="predicted"/>
<name>A0ABU2BY51_9ACTN</name>
<evidence type="ECO:0000259" key="3">
    <source>
        <dbReference type="Pfam" id="PF13305"/>
    </source>
</evidence>
<gene>
    <name evidence="4" type="ORF">J2S63_002886</name>
</gene>
<dbReference type="SUPFAM" id="SSF46689">
    <property type="entry name" value="Homeodomain-like"/>
    <property type="match status" value="1"/>
</dbReference>
<evidence type="ECO:0000313" key="4">
    <source>
        <dbReference type="EMBL" id="MDR7363333.1"/>
    </source>
</evidence>
<dbReference type="InterPro" id="IPR025996">
    <property type="entry name" value="MT1864/Rv1816-like_C"/>
</dbReference>
<dbReference type="Pfam" id="PF13305">
    <property type="entry name" value="TetR_C_33"/>
    <property type="match status" value="1"/>
</dbReference>
<keyword evidence="1" id="KW-0805">Transcription regulation</keyword>
<dbReference type="Proteomes" id="UP001183648">
    <property type="component" value="Unassembled WGS sequence"/>
</dbReference>
<dbReference type="EMBL" id="JAVDYG010000001">
    <property type="protein sequence ID" value="MDR7363333.1"/>
    <property type="molecule type" value="Genomic_DNA"/>
</dbReference>
<sequence length="262" mass="28934">MTLVDPTPTRRERQREATYVDIVRVSRELLAEGAELSLRAVAGRMGMTAPALYRYVASYQELVDLVAFEIDKAATEQFAAAADRLPQDDPAGRLVVAATEFRMWALAHPREFATVFANPVADTSCARRELLTLASSGLLMTGLIHRIFHERGFAIPSLDQLAEPVREAMLDPLIPAPHEDLADEERGLLWVDMQGWTALYGVVVLEVMGHIDPRVIESGEMFLDTVRRFAPLLGLEDDVERLLDLARARIGRGAETAAGSTP</sequence>
<dbReference type="SUPFAM" id="SSF48498">
    <property type="entry name" value="Tetracyclin repressor-like, C-terminal domain"/>
    <property type="match status" value="1"/>
</dbReference>
<dbReference type="Gene3D" id="1.10.357.10">
    <property type="entry name" value="Tetracycline Repressor, domain 2"/>
    <property type="match status" value="1"/>
</dbReference>
<evidence type="ECO:0000256" key="2">
    <source>
        <dbReference type="ARBA" id="ARBA00023163"/>
    </source>
</evidence>
<accession>A0ABU2BY51</accession>
<feature type="domain" description="HTH-type transcriptional regulator MT1864/Rv1816-like C-terminal" evidence="3">
    <location>
        <begin position="97"/>
        <end position="223"/>
    </location>
</feature>
<organism evidence="4 5">
    <name type="scientific">Nocardioides marmoribigeumensis</name>
    <dbReference type="NCBI Taxonomy" id="433649"/>
    <lineage>
        <taxon>Bacteria</taxon>
        <taxon>Bacillati</taxon>
        <taxon>Actinomycetota</taxon>
        <taxon>Actinomycetes</taxon>
        <taxon>Propionibacteriales</taxon>
        <taxon>Nocardioidaceae</taxon>
        <taxon>Nocardioides</taxon>
    </lineage>
</organism>
<comment type="caution">
    <text evidence="4">The sequence shown here is derived from an EMBL/GenBank/DDBJ whole genome shotgun (WGS) entry which is preliminary data.</text>
</comment>
<keyword evidence="5" id="KW-1185">Reference proteome</keyword>